<protein>
    <recommendedName>
        <fullName evidence="4">26S proteasome non-ATPase regulatory subunit 13</fullName>
    </recommendedName>
    <alternativeName>
        <fullName evidence="6">26S proteasome regulatory subunit RPN9</fullName>
    </alternativeName>
    <alternativeName>
        <fullName evidence="8">26S proteasome regulatory subunit S11</fullName>
    </alternativeName>
    <alternativeName>
        <fullName evidence="7">26S proteasome regulatory subunit p40.5</fullName>
    </alternativeName>
</protein>
<feature type="domain" description="PCI" evidence="9">
    <location>
        <begin position="176"/>
        <end position="346"/>
    </location>
</feature>
<evidence type="ECO:0000259" key="9">
    <source>
        <dbReference type="PROSITE" id="PS50250"/>
    </source>
</evidence>
<dbReference type="GO" id="GO:0006511">
    <property type="term" value="P:ubiquitin-dependent protein catabolic process"/>
    <property type="evidence" value="ECO:0007669"/>
    <property type="project" value="TreeGrafter"/>
</dbReference>
<dbReference type="PANTHER" id="PTHR10539">
    <property type="entry name" value="26S PROTEASOME NON-ATPASE REGULATORY SUBUNIT 13"/>
    <property type="match status" value="1"/>
</dbReference>
<dbReference type="PANTHER" id="PTHR10539:SF0">
    <property type="entry name" value="26S PROTEASOME NON-ATPASE REGULATORY SUBUNIT 13"/>
    <property type="match status" value="1"/>
</dbReference>
<dbReference type="PROSITE" id="PS50250">
    <property type="entry name" value="PCI"/>
    <property type="match status" value="1"/>
</dbReference>
<dbReference type="GO" id="GO:0008541">
    <property type="term" value="C:proteasome regulatory particle, lid subcomplex"/>
    <property type="evidence" value="ECO:0007669"/>
    <property type="project" value="TreeGrafter"/>
</dbReference>
<comment type="similarity">
    <text evidence="2">Belongs to the proteasome subunit S11 family.</text>
</comment>
<dbReference type="InterPro" id="IPR035298">
    <property type="entry name" value="PSMD13"/>
</dbReference>
<evidence type="ECO:0000313" key="10">
    <source>
        <dbReference type="EMBL" id="CDW53892.1"/>
    </source>
</evidence>
<organism evidence="10 11">
    <name type="scientific">Trichuris trichiura</name>
    <name type="common">Whipworm</name>
    <name type="synonym">Trichocephalus trichiurus</name>
    <dbReference type="NCBI Taxonomy" id="36087"/>
    <lineage>
        <taxon>Eukaryota</taxon>
        <taxon>Metazoa</taxon>
        <taxon>Ecdysozoa</taxon>
        <taxon>Nematoda</taxon>
        <taxon>Enoplea</taxon>
        <taxon>Dorylaimia</taxon>
        <taxon>Trichinellida</taxon>
        <taxon>Trichuridae</taxon>
        <taxon>Trichuris</taxon>
    </lineage>
</organism>
<evidence type="ECO:0000256" key="3">
    <source>
        <dbReference type="ARBA" id="ARBA00011441"/>
    </source>
</evidence>
<dbReference type="InterPro" id="IPR036390">
    <property type="entry name" value="WH_DNA-bd_sf"/>
</dbReference>
<evidence type="ECO:0000256" key="7">
    <source>
        <dbReference type="ARBA" id="ARBA00031303"/>
    </source>
</evidence>
<reference evidence="10" key="1">
    <citation type="submission" date="2014-01" db="EMBL/GenBank/DDBJ databases">
        <authorList>
            <person name="Aslett M."/>
        </authorList>
    </citation>
    <scope>NUCLEOTIDE SEQUENCE</scope>
</reference>
<dbReference type="InterPro" id="IPR054179">
    <property type="entry name" value="PSD13_N"/>
</dbReference>
<evidence type="ECO:0000256" key="8">
    <source>
        <dbReference type="ARBA" id="ARBA00032323"/>
    </source>
</evidence>
<dbReference type="SUPFAM" id="SSF46785">
    <property type="entry name" value="Winged helix' DNA-binding domain"/>
    <property type="match status" value="1"/>
</dbReference>
<evidence type="ECO:0000313" key="11">
    <source>
        <dbReference type="Proteomes" id="UP000030665"/>
    </source>
</evidence>
<comment type="subunit">
    <text evidence="3">Component of the 19S proteasome regulatory particle complex. The 26S proteasome consists of a 20S core particle (CP) and two 19S regulatory subunits (RP). The regulatory particle is made of a lid composed of 9 subunits including PSMD13, a base containing 6 ATPases and few additional components.</text>
</comment>
<dbReference type="STRING" id="36087.A0A077Z0E2"/>
<evidence type="ECO:0000256" key="4">
    <source>
        <dbReference type="ARBA" id="ARBA00015732"/>
    </source>
</evidence>
<comment type="function">
    <text evidence="1">Component of the 26S proteasome, a multiprotein complex involved in the ATP-dependent degradation of ubiquitinated proteins. This complex plays a key role in the maintenance of protein homeostasis by removing misfolded or damaged proteins, which could impair cellular functions, and by removing proteins whose functions are no longer required. Therefore, the proteasome participates in numerous cellular processes, including cell cycle progression, apoptosis, or DNA damage repair.</text>
</comment>
<evidence type="ECO:0000256" key="1">
    <source>
        <dbReference type="ARBA" id="ARBA00002362"/>
    </source>
</evidence>
<dbReference type="Pfam" id="PF01399">
    <property type="entry name" value="PCI"/>
    <property type="match status" value="1"/>
</dbReference>
<dbReference type="AlphaFoldDB" id="A0A077Z0E2"/>
<dbReference type="OrthoDB" id="1093at2759"/>
<evidence type="ECO:0000256" key="2">
    <source>
        <dbReference type="ARBA" id="ARBA00006207"/>
    </source>
</evidence>
<evidence type="ECO:0000256" key="6">
    <source>
        <dbReference type="ARBA" id="ARBA00029749"/>
    </source>
</evidence>
<dbReference type="GO" id="GO:0005198">
    <property type="term" value="F:structural molecule activity"/>
    <property type="evidence" value="ECO:0007669"/>
    <property type="project" value="TreeGrafter"/>
</dbReference>
<dbReference type="GO" id="GO:0005829">
    <property type="term" value="C:cytosol"/>
    <property type="evidence" value="ECO:0007669"/>
    <property type="project" value="TreeGrafter"/>
</dbReference>
<dbReference type="EMBL" id="HG805872">
    <property type="protein sequence ID" value="CDW53892.1"/>
    <property type="molecule type" value="Genomic_DNA"/>
</dbReference>
<reference evidence="10" key="2">
    <citation type="submission" date="2014-03" db="EMBL/GenBank/DDBJ databases">
        <title>The whipworm genome and dual-species transcriptomics of an intimate host-pathogen interaction.</title>
        <authorList>
            <person name="Foth B.J."/>
            <person name="Tsai I.J."/>
            <person name="Reid A.J."/>
            <person name="Bancroft A.J."/>
            <person name="Nichol S."/>
            <person name="Tracey A."/>
            <person name="Holroyd N."/>
            <person name="Cotton J.A."/>
            <person name="Stanley E.J."/>
            <person name="Zarowiecki M."/>
            <person name="Liu J.Z."/>
            <person name="Huckvale T."/>
            <person name="Cooper P.J."/>
            <person name="Grencis R.K."/>
            <person name="Berriman M."/>
        </authorList>
    </citation>
    <scope>NUCLEOTIDE SEQUENCE [LARGE SCALE GENOMIC DNA]</scope>
</reference>
<keyword evidence="5 10" id="KW-0647">Proteasome</keyword>
<gene>
    <name evidence="10" type="ORF">TTRE_0000216101</name>
</gene>
<accession>A0A077Z0E2</accession>
<name>A0A077Z0E2_TRITR</name>
<evidence type="ECO:0000256" key="5">
    <source>
        <dbReference type="ARBA" id="ARBA00022942"/>
    </source>
</evidence>
<dbReference type="GO" id="GO:0005634">
    <property type="term" value="C:nucleus"/>
    <property type="evidence" value="ECO:0007669"/>
    <property type="project" value="TreeGrafter"/>
</dbReference>
<dbReference type="InterPro" id="IPR000717">
    <property type="entry name" value="PCI_dom"/>
</dbReference>
<dbReference type="Pfam" id="PF22037">
    <property type="entry name" value="PSD13_N"/>
    <property type="match status" value="1"/>
</dbReference>
<keyword evidence="11" id="KW-1185">Reference proteome</keyword>
<dbReference type="Proteomes" id="UP000030665">
    <property type="component" value="Unassembled WGS sequence"/>
</dbReference>
<sequence length="395" mass="45202">MSPEQYIEERKRAAGDAYIVELWANMEDMYHRKLWHELTMTVKKAVDDAKFCQQESLMAFYDNFLRHFESRISRVYLATIALTISRKHASVQECHQFLEHICALVSASPAAHGLCLIGIAGLKGRARDENGKCTELIAMKQLLDQAAASISKLKSVTVAHSEYFKASASYYREIGDFTRYLKQALRYMSTISFDDIRPEDRPELAIRLAIAALLSDKIYGFGYLLQHPIMETLKETKHQWLNDLLNAFSNGDIQTFDSLKPQWSQQPDLQSRAAFLEEKIRMLSLLSMAFIGPNNSRELTFQSVASRVGVDANQAELLIMKAMSRRLIRGRIDQIHKSVRITWVMPKILNRREIGDMAEAFKLWCDKAKMVLRSVENEGVVSPPARQQQTIKTSF</sequence>
<dbReference type="SMART" id="SM00088">
    <property type="entry name" value="PINT"/>
    <property type="match status" value="1"/>
</dbReference>
<proteinExistence type="inferred from homology"/>